<keyword evidence="6" id="KW-0067">ATP-binding</keyword>
<comment type="catalytic activity">
    <reaction evidence="7">
        <text>L-threonyl-[protein] + ATP = O-phospho-L-threonyl-[protein] + ADP + H(+)</text>
        <dbReference type="Rhea" id="RHEA:46608"/>
        <dbReference type="Rhea" id="RHEA-COMP:11060"/>
        <dbReference type="Rhea" id="RHEA-COMP:11605"/>
        <dbReference type="ChEBI" id="CHEBI:15378"/>
        <dbReference type="ChEBI" id="CHEBI:30013"/>
        <dbReference type="ChEBI" id="CHEBI:30616"/>
        <dbReference type="ChEBI" id="CHEBI:61977"/>
        <dbReference type="ChEBI" id="CHEBI:456216"/>
        <dbReference type="EC" id="2.7.11.1"/>
    </reaction>
</comment>
<dbReference type="InterPro" id="IPR011009">
    <property type="entry name" value="Kinase-like_dom_sf"/>
</dbReference>
<evidence type="ECO:0000256" key="4">
    <source>
        <dbReference type="ARBA" id="ARBA00022741"/>
    </source>
</evidence>
<dbReference type="OrthoDB" id="5986190at2759"/>
<dbReference type="AlphaFoldDB" id="A0A8H5KND1"/>
<evidence type="ECO:0000259" key="10">
    <source>
        <dbReference type="PROSITE" id="PS50011"/>
    </source>
</evidence>
<dbReference type="CDD" id="cd00180">
    <property type="entry name" value="PKc"/>
    <property type="match status" value="1"/>
</dbReference>
<dbReference type="SUPFAM" id="SSF56112">
    <property type="entry name" value="Protein kinase-like (PK-like)"/>
    <property type="match status" value="1"/>
</dbReference>
<organism evidence="11 12">
    <name type="scientific">Fusarium pseudocircinatum</name>
    <dbReference type="NCBI Taxonomy" id="56676"/>
    <lineage>
        <taxon>Eukaryota</taxon>
        <taxon>Fungi</taxon>
        <taxon>Dikarya</taxon>
        <taxon>Ascomycota</taxon>
        <taxon>Pezizomycotina</taxon>
        <taxon>Sordariomycetes</taxon>
        <taxon>Hypocreomycetidae</taxon>
        <taxon>Hypocreales</taxon>
        <taxon>Nectriaceae</taxon>
        <taxon>Fusarium</taxon>
        <taxon>Fusarium fujikuroi species complex</taxon>
    </lineage>
</organism>
<dbReference type="PANTHER" id="PTHR43671:SF98">
    <property type="entry name" value="SERINE_THREONINE-PROTEIN KINASE NEK11"/>
    <property type="match status" value="1"/>
</dbReference>
<evidence type="ECO:0000256" key="3">
    <source>
        <dbReference type="ARBA" id="ARBA00022679"/>
    </source>
</evidence>
<dbReference type="EMBL" id="JAAOAS010000429">
    <property type="protein sequence ID" value="KAF5576377.1"/>
    <property type="molecule type" value="Genomic_DNA"/>
</dbReference>
<dbReference type="GO" id="GO:0005524">
    <property type="term" value="F:ATP binding"/>
    <property type="evidence" value="ECO:0007669"/>
    <property type="project" value="UniProtKB-KW"/>
</dbReference>
<dbReference type="GO" id="GO:0004674">
    <property type="term" value="F:protein serine/threonine kinase activity"/>
    <property type="evidence" value="ECO:0007669"/>
    <property type="project" value="UniProtKB-KW"/>
</dbReference>
<keyword evidence="5 11" id="KW-0418">Kinase</keyword>
<dbReference type="SUPFAM" id="SSF82171">
    <property type="entry name" value="DPP6 N-terminal domain-like"/>
    <property type="match status" value="1"/>
</dbReference>
<name>A0A8H5KND1_9HYPO</name>
<protein>
    <recommendedName>
        <fullName evidence="1">non-specific serine/threonine protein kinase</fullName>
        <ecNumber evidence="1">2.7.11.1</ecNumber>
    </recommendedName>
</protein>
<keyword evidence="12" id="KW-1185">Reference proteome</keyword>
<dbReference type="InterPro" id="IPR000719">
    <property type="entry name" value="Prot_kinase_dom"/>
</dbReference>
<keyword evidence="4" id="KW-0547">Nucleotide-binding</keyword>
<keyword evidence="3" id="KW-0808">Transferase</keyword>
<dbReference type="InterPro" id="IPR008271">
    <property type="entry name" value="Ser/Thr_kinase_AS"/>
</dbReference>
<dbReference type="PANTHER" id="PTHR43671">
    <property type="entry name" value="SERINE/THREONINE-PROTEIN KINASE NEK"/>
    <property type="match status" value="1"/>
</dbReference>
<keyword evidence="2" id="KW-0723">Serine/threonine-protein kinase</keyword>
<gene>
    <name evidence="11" type="ORF">FPCIR_12636</name>
</gene>
<dbReference type="Gene3D" id="1.10.510.10">
    <property type="entry name" value="Transferase(Phosphotransferase) domain 1"/>
    <property type="match status" value="1"/>
</dbReference>
<dbReference type="Pfam" id="PF00069">
    <property type="entry name" value="Pkinase"/>
    <property type="match status" value="1"/>
</dbReference>
<evidence type="ECO:0000256" key="5">
    <source>
        <dbReference type="ARBA" id="ARBA00022777"/>
    </source>
</evidence>
<dbReference type="PROSITE" id="PS50011">
    <property type="entry name" value="PROTEIN_KINASE_DOM"/>
    <property type="match status" value="1"/>
</dbReference>
<sequence length="972" mass="109199">MAKPDYTEICRDIRSQFTVKFKKAKTKDKFATRGMVRDILSRPILEMLYESIYDDGPDAVNAYRFVRSIERKMLHDFLAVLLYAKCSIDAAKAFTNELIFGNMAEEQQQYSETPYLLPATEEYLKNLFDPFDAQEIFAEQQPFCTIVLGGPGVVTIDQDDKRSLPWLDEKHIGSGAFGSVYEVKIPKDHLTMHRDFTQTIRTSKLVARKDYKPAKDIEESFEKEVTSIREIFSGNSKHINILESFGTIIIRGPEQKFSLLMPLAEMDLQKYMEKYPDISADSRWDRERIISAAIGLADGLDFLHSKMTTPGGDRLVCYHMDLKPSNILVFLHDPRTEGTDTEDRDYGMIWKLSDFGLSRVKTKTKPEKNLDSLFERKLIDQSSQASPTQNNRGNGTYLPSEAQDQGKTMDHKSDIWSLGCIISVLFTYIEQGHLGLKPYSESRLKYSNKKSAIKFDVFYQENRSSRAAHLNEAVKIQHDRLIEAAKKRNEAEGEAVSSVLRFLESSVLVIDQSNRCNAESIVQCLGKTLKKYQTVETAVGPASPPEKPYPLRQKLKNVLTNGFHKERSIGPLDIHRWRLDIENSTRFKDCRSSPDGRLIAFWSDKAIMVFDRATTISRMNSSSKFGTGLRATSTESVRDRALRNVGTHRLAGVSCSWKSLGLTNSYLVAATTETKSLECYVFDIALDQTLRTYSKISLPHSGFHSLMVSPNQNAMACILSNNDRASLFTAVIETNLSEPTTPSASNFSEASSRQEYQDAGITLARQKLLDLDCSISSVEHIALRTKDEGYIILRSAATLFLCLFTIRPPRLVKQKLKLGSPTSSALRLFTDMVCIPSEANEGQSEVIVVAQAQRIFHLKFRGANEAASSVAYLPIEQYRILKIATNGQVVVALGAHSGSSHLFLLEVKLSNPRVRPQLQKIAELKEVSTSCQAKLSVIGDWNEPIALITTATPDGQYRVYHKGLSSLANNTS</sequence>
<evidence type="ECO:0000256" key="2">
    <source>
        <dbReference type="ARBA" id="ARBA00022527"/>
    </source>
</evidence>
<evidence type="ECO:0000313" key="12">
    <source>
        <dbReference type="Proteomes" id="UP000546213"/>
    </source>
</evidence>
<comment type="caution">
    <text evidence="11">The sequence shown here is derived from an EMBL/GenBank/DDBJ whole genome shotgun (WGS) entry which is preliminary data.</text>
</comment>
<feature type="domain" description="Protein kinase" evidence="10">
    <location>
        <begin position="166"/>
        <end position="529"/>
    </location>
</feature>
<evidence type="ECO:0000256" key="9">
    <source>
        <dbReference type="SAM" id="MobiDB-lite"/>
    </source>
</evidence>
<proteinExistence type="predicted"/>
<dbReference type="PROSITE" id="PS00108">
    <property type="entry name" value="PROTEIN_KINASE_ST"/>
    <property type="match status" value="1"/>
</dbReference>
<comment type="catalytic activity">
    <reaction evidence="8">
        <text>L-seryl-[protein] + ATP = O-phospho-L-seryl-[protein] + ADP + H(+)</text>
        <dbReference type="Rhea" id="RHEA:17989"/>
        <dbReference type="Rhea" id="RHEA-COMP:9863"/>
        <dbReference type="Rhea" id="RHEA-COMP:11604"/>
        <dbReference type="ChEBI" id="CHEBI:15378"/>
        <dbReference type="ChEBI" id="CHEBI:29999"/>
        <dbReference type="ChEBI" id="CHEBI:30616"/>
        <dbReference type="ChEBI" id="CHEBI:83421"/>
        <dbReference type="ChEBI" id="CHEBI:456216"/>
        <dbReference type="EC" id="2.7.11.1"/>
    </reaction>
</comment>
<evidence type="ECO:0000256" key="8">
    <source>
        <dbReference type="ARBA" id="ARBA00048679"/>
    </source>
</evidence>
<dbReference type="EC" id="2.7.11.1" evidence="1"/>
<dbReference type="SMART" id="SM00220">
    <property type="entry name" value="S_TKc"/>
    <property type="match status" value="1"/>
</dbReference>
<dbReference type="GO" id="GO:0005634">
    <property type="term" value="C:nucleus"/>
    <property type="evidence" value="ECO:0007669"/>
    <property type="project" value="TreeGrafter"/>
</dbReference>
<feature type="compositionally biased region" description="Polar residues" evidence="9">
    <location>
        <begin position="381"/>
        <end position="394"/>
    </location>
</feature>
<accession>A0A8H5KND1</accession>
<dbReference type="InterPro" id="IPR050660">
    <property type="entry name" value="NEK_Ser/Thr_kinase"/>
</dbReference>
<feature type="region of interest" description="Disordered" evidence="9">
    <location>
        <begin position="381"/>
        <end position="405"/>
    </location>
</feature>
<reference evidence="11 12" key="1">
    <citation type="submission" date="2020-05" db="EMBL/GenBank/DDBJ databases">
        <title>Identification and distribution of gene clusters putatively required for synthesis of sphingolipid metabolism inhibitors in phylogenetically diverse species of the filamentous fungus Fusarium.</title>
        <authorList>
            <person name="Kim H.-S."/>
            <person name="Busman M."/>
            <person name="Brown D.W."/>
            <person name="Divon H."/>
            <person name="Uhlig S."/>
            <person name="Proctor R.H."/>
        </authorList>
    </citation>
    <scope>NUCLEOTIDE SEQUENCE [LARGE SCALE GENOMIC DNA]</scope>
    <source>
        <strain evidence="11 12">NRRL 36939</strain>
    </source>
</reference>
<dbReference type="Proteomes" id="UP000546213">
    <property type="component" value="Unassembled WGS sequence"/>
</dbReference>
<evidence type="ECO:0000256" key="1">
    <source>
        <dbReference type="ARBA" id="ARBA00012513"/>
    </source>
</evidence>
<evidence type="ECO:0000256" key="6">
    <source>
        <dbReference type="ARBA" id="ARBA00022840"/>
    </source>
</evidence>
<evidence type="ECO:0000256" key="7">
    <source>
        <dbReference type="ARBA" id="ARBA00047899"/>
    </source>
</evidence>
<evidence type="ECO:0000313" key="11">
    <source>
        <dbReference type="EMBL" id="KAF5576377.1"/>
    </source>
</evidence>